<dbReference type="InterPro" id="IPR013325">
    <property type="entry name" value="RNA_pol_sigma_r2"/>
</dbReference>
<dbReference type="GO" id="GO:0003677">
    <property type="term" value="F:DNA binding"/>
    <property type="evidence" value="ECO:0007669"/>
    <property type="project" value="InterPro"/>
</dbReference>
<dbReference type="InterPro" id="IPR013249">
    <property type="entry name" value="RNA_pol_sigma70_r4_t2"/>
</dbReference>
<evidence type="ECO:0000313" key="7">
    <source>
        <dbReference type="EMBL" id="SEW52586.1"/>
    </source>
</evidence>
<dbReference type="InterPro" id="IPR036388">
    <property type="entry name" value="WH-like_DNA-bd_sf"/>
</dbReference>
<reference evidence="8" key="1">
    <citation type="submission" date="2016-10" db="EMBL/GenBank/DDBJ databases">
        <authorList>
            <person name="Varghese N."/>
            <person name="Submissions S."/>
        </authorList>
    </citation>
    <scope>NUCLEOTIDE SEQUENCE [LARGE SCALE GENOMIC DNA]</scope>
    <source>
        <strain evidence="8">DSM 3695</strain>
    </source>
</reference>
<gene>
    <name evidence="7" type="ORF">SAMN04488122_4955</name>
</gene>
<dbReference type="InterPro" id="IPR039425">
    <property type="entry name" value="RNA_pol_sigma-70-like"/>
</dbReference>
<dbReference type="PANTHER" id="PTHR43133:SF46">
    <property type="entry name" value="RNA POLYMERASE SIGMA-70 FACTOR ECF SUBFAMILY"/>
    <property type="match status" value="1"/>
</dbReference>
<name>A0A1I0S8V4_9BACT</name>
<dbReference type="SUPFAM" id="SSF88946">
    <property type="entry name" value="Sigma2 domain of RNA polymerase sigma factors"/>
    <property type="match status" value="1"/>
</dbReference>
<dbReference type="RefSeq" id="WP_089899172.1">
    <property type="nucleotide sequence ID" value="NZ_FOJG01000002.1"/>
</dbReference>
<evidence type="ECO:0000256" key="2">
    <source>
        <dbReference type="ARBA" id="ARBA00023015"/>
    </source>
</evidence>
<organism evidence="7 8">
    <name type="scientific">Chitinophaga arvensicola</name>
    <dbReference type="NCBI Taxonomy" id="29529"/>
    <lineage>
        <taxon>Bacteria</taxon>
        <taxon>Pseudomonadati</taxon>
        <taxon>Bacteroidota</taxon>
        <taxon>Chitinophagia</taxon>
        <taxon>Chitinophagales</taxon>
        <taxon>Chitinophagaceae</taxon>
        <taxon>Chitinophaga</taxon>
    </lineage>
</organism>
<dbReference type="GO" id="GO:0006352">
    <property type="term" value="P:DNA-templated transcription initiation"/>
    <property type="evidence" value="ECO:0007669"/>
    <property type="project" value="InterPro"/>
</dbReference>
<evidence type="ECO:0000256" key="3">
    <source>
        <dbReference type="ARBA" id="ARBA00023082"/>
    </source>
</evidence>
<evidence type="ECO:0000259" key="6">
    <source>
        <dbReference type="Pfam" id="PF08281"/>
    </source>
</evidence>
<dbReference type="Pfam" id="PF08281">
    <property type="entry name" value="Sigma70_r4_2"/>
    <property type="match status" value="1"/>
</dbReference>
<keyword evidence="4" id="KW-0804">Transcription</keyword>
<dbReference type="Proteomes" id="UP000199310">
    <property type="component" value="Unassembled WGS sequence"/>
</dbReference>
<dbReference type="InterPro" id="IPR007627">
    <property type="entry name" value="RNA_pol_sigma70_r2"/>
</dbReference>
<protein>
    <submittedName>
        <fullName evidence="7">RNA polymerase sigma-70 factor, ECF subfamily</fullName>
    </submittedName>
</protein>
<dbReference type="Pfam" id="PF04542">
    <property type="entry name" value="Sigma70_r2"/>
    <property type="match status" value="1"/>
</dbReference>
<dbReference type="EMBL" id="FOJG01000002">
    <property type="protein sequence ID" value="SEW52586.1"/>
    <property type="molecule type" value="Genomic_DNA"/>
</dbReference>
<dbReference type="InterPro" id="IPR014284">
    <property type="entry name" value="RNA_pol_sigma-70_dom"/>
</dbReference>
<dbReference type="AlphaFoldDB" id="A0A1I0S8V4"/>
<dbReference type="NCBIfam" id="TIGR02985">
    <property type="entry name" value="Sig70_bacteroi1"/>
    <property type="match status" value="1"/>
</dbReference>
<dbReference type="GO" id="GO:0016987">
    <property type="term" value="F:sigma factor activity"/>
    <property type="evidence" value="ECO:0007669"/>
    <property type="project" value="UniProtKB-KW"/>
</dbReference>
<comment type="similarity">
    <text evidence="1">Belongs to the sigma-70 factor family. ECF subfamily.</text>
</comment>
<evidence type="ECO:0000313" key="8">
    <source>
        <dbReference type="Proteomes" id="UP000199310"/>
    </source>
</evidence>
<dbReference type="NCBIfam" id="TIGR02937">
    <property type="entry name" value="sigma70-ECF"/>
    <property type="match status" value="1"/>
</dbReference>
<accession>A0A1I0S8V4</accession>
<dbReference type="InterPro" id="IPR014327">
    <property type="entry name" value="RNA_pol_sigma70_bacteroid"/>
</dbReference>
<dbReference type="InterPro" id="IPR013324">
    <property type="entry name" value="RNA_pol_sigma_r3/r4-like"/>
</dbReference>
<feature type="domain" description="RNA polymerase sigma factor 70 region 4 type 2" evidence="6">
    <location>
        <begin position="124"/>
        <end position="176"/>
    </location>
</feature>
<dbReference type="STRING" id="29529.SAMN04488122_4955"/>
<sequence>MGENEQIKALFERVCYDNSVQAYNELYIALCTRLIHFSASIVSSYHLAEEIVSDVFLSLWQKKNELSHVQNPVVYLYVSTKNRSLNTLQEQKRHQHDSLDELNTDMLAIAPEAENGMVSAEVSQKIERAIRSLPARCQLIFRLIKQDRLSYREVAELLNISTKTVDAQLTIAVKKISLAIRFDLSDETAQTYLRLDS</sequence>
<proteinExistence type="inferred from homology"/>
<evidence type="ECO:0000256" key="1">
    <source>
        <dbReference type="ARBA" id="ARBA00010641"/>
    </source>
</evidence>
<dbReference type="Gene3D" id="1.10.1740.10">
    <property type="match status" value="1"/>
</dbReference>
<keyword evidence="3" id="KW-0731">Sigma factor</keyword>
<keyword evidence="8" id="KW-1185">Reference proteome</keyword>
<feature type="domain" description="RNA polymerase sigma-70 region 2" evidence="5">
    <location>
        <begin position="33"/>
        <end position="93"/>
    </location>
</feature>
<dbReference type="Gene3D" id="1.10.10.10">
    <property type="entry name" value="Winged helix-like DNA-binding domain superfamily/Winged helix DNA-binding domain"/>
    <property type="match status" value="1"/>
</dbReference>
<evidence type="ECO:0000259" key="5">
    <source>
        <dbReference type="Pfam" id="PF04542"/>
    </source>
</evidence>
<keyword evidence="2" id="KW-0805">Transcription regulation</keyword>
<dbReference type="OrthoDB" id="659361at2"/>
<dbReference type="PANTHER" id="PTHR43133">
    <property type="entry name" value="RNA POLYMERASE ECF-TYPE SIGMA FACTO"/>
    <property type="match status" value="1"/>
</dbReference>
<evidence type="ECO:0000256" key="4">
    <source>
        <dbReference type="ARBA" id="ARBA00023163"/>
    </source>
</evidence>
<dbReference type="SUPFAM" id="SSF88659">
    <property type="entry name" value="Sigma3 and sigma4 domains of RNA polymerase sigma factors"/>
    <property type="match status" value="1"/>
</dbReference>